<evidence type="ECO:0000256" key="6">
    <source>
        <dbReference type="PROSITE-ProRule" id="PRU00023"/>
    </source>
</evidence>
<dbReference type="PANTHER" id="PTHR24365">
    <property type="entry name" value="TOLL-LIKE RECEPTOR"/>
    <property type="match status" value="1"/>
</dbReference>
<proteinExistence type="predicted"/>
<evidence type="ECO:0000256" key="7">
    <source>
        <dbReference type="SAM" id="Phobius"/>
    </source>
</evidence>
<evidence type="ECO:0000256" key="4">
    <source>
        <dbReference type="ARBA" id="ARBA00022989"/>
    </source>
</evidence>
<dbReference type="GO" id="GO:0005886">
    <property type="term" value="C:plasma membrane"/>
    <property type="evidence" value="ECO:0007669"/>
    <property type="project" value="TreeGrafter"/>
</dbReference>
<dbReference type="GO" id="GO:0045087">
    <property type="term" value="P:innate immune response"/>
    <property type="evidence" value="ECO:0007669"/>
    <property type="project" value="TreeGrafter"/>
</dbReference>
<dbReference type="InterPro" id="IPR035897">
    <property type="entry name" value="Toll_tir_struct_dom_sf"/>
</dbReference>
<organism evidence="9 10">
    <name type="scientific">Henosepilachna vigintioctopunctata</name>
    <dbReference type="NCBI Taxonomy" id="420089"/>
    <lineage>
        <taxon>Eukaryota</taxon>
        <taxon>Metazoa</taxon>
        <taxon>Ecdysozoa</taxon>
        <taxon>Arthropoda</taxon>
        <taxon>Hexapoda</taxon>
        <taxon>Insecta</taxon>
        <taxon>Pterygota</taxon>
        <taxon>Neoptera</taxon>
        <taxon>Endopterygota</taxon>
        <taxon>Coleoptera</taxon>
        <taxon>Polyphaga</taxon>
        <taxon>Cucujiformia</taxon>
        <taxon>Coccinelloidea</taxon>
        <taxon>Coccinellidae</taxon>
        <taxon>Epilachninae</taxon>
        <taxon>Epilachnini</taxon>
        <taxon>Henosepilachna</taxon>
    </lineage>
</organism>
<dbReference type="SUPFAM" id="SSF48403">
    <property type="entry name" value="Ankyrin repeat"/>
    <property type="match status" value="1"/>
</dbReference>
<feature type="domain" description="TIR" evidence="8">
    <location>
        <begin position="239"/>
        <end position="374"/>
    </location>
</feature>
<evidence type="ECO:0000256" key="2">
    <source>
        <dbReference type="ARBA" id="ARBA00022692"/>
    </source>
</evidence>
<feature type="transmembrane region" description="Helical" evidence="7">
    <location>
        <begin position="185"/>
        <end position="210"/>
    </location>
</feature>
<dbReference type="InterPro" id="IPR002110">
    <property type="entry name" value="Ankyrin_rpt"/>
</dbReference>
<evidence type="ECO:0000256" key="1">
    <source>
        <dbReference type="ARBA" id="ARBA00004167"/>
    </source>
</evidence>
<dbReference type="InterPro" id="IPR000157">
    <property type="entry name" value="TIR_dom"/>
</dbReference>
<dbReference type="FunFam" id="3.40.50.10140:FF:000021">
    <property type="entry name" value="Toll receptor 13"/>
    <property type="match status" value="1"/>
</dbReference>
<keyword evidence="2 7" id="KW-0812">Transmembrane</keyword>
<gene>
    <name evidence="9" type="ORF">WA026_014572</name>
</gene>
<dbReference type="InterPro" id="IPR032675">
    <property type="entry name" value="LRR_dom_sf"/>
</dbReference>
<feature type="repeat" description="ANK" evidence="6">
    <location>
        <begin position="68"/>
        <end position="100"/>
    </location>
</feature>
<dbReference type="InterPro" id="IPR036770">
    <property type="entry name" value="Ankyrin_rpt-contain_sf"/>
</dbReference>
<protein>
    <recommendedName>
        <fullName evidence="8">TIR domain-containing protein</fullName>
    </recommendedName>
</protein>
<evidence type="ECO:0000313" key="10">
    <source>
        <dbReference type="Proteomes" id="UP001431783"/>
    </source>
</evidence>
<dbReference type="Gene3D" id="1.25.40.20">
    <property type="entry name" value="Ankyrin repeat-containing domain"/>
    <property type="match status" value="1"/>
</dbReference>
<dbReference type="PANTHER" id="PTHR24365:SF541">
    <property type="entry name" value="PROTEIN TOLL-RELATED"/>
    <property type="match status" value="1"/>
</dbReference>
<dbReference type="Gene3D" id="3.40.50.10140">
    <property type="entry name" value="Toll/interleukin-1 receptor homology (TIR) domain"/>
    <property type="match status" value="1"/>
</dbReference>
<dbReference type="SMART" id="SM00248">
    <property type="entry name" value="ANK"/>
    <property type="match status" value="2"/>
</dbReference>
<evidence type="ECO:0000313" key="9">
    <source>
        <dbReference type="EMBL" id="KAK9891329.1"/>
    </source>
</evidence>
<dbReference type="SUPFAM" id="SSF52200">
    <property type="entry name" value="Toll/Interleukin receptor TIR domain"/>
    <property type="match status" value="1"/>
</dbReference>
<feature type="repeat" description="ANK" evidence="6">
    <location>
        <begin position="31"/>
        <end position="67"/>
    </location>
</feature>
<dbReference type="AlphaFoldDB" id="A0AAW1VGJ6"/>
<dbReference type="Proteomes" id="UP001431783">
    <property type="component" value="Unassembled WGS sequence"/>
</dbReference>
<accession>A0AAW1VGJ6</accession>
<dbReference type="Gene3D" id="3.80.10.10">
    <property type="entry name" value="Ribonuclease Inhibitor"/>
    <property type="match status" value="1"/>
</dbReference>
<evidence type="ECO:0000256" key="5">
    <source>
        <dbReference type="ARBA" id="ARBA00023136"/>
    </source>
</evidence>
<keyword evidence="5 7" id="KW-0472">Membrane</keyword>
<dbReference type="Pfam" id="PF12796">
    <property type="entry name" value="Ank_2"/>
    <property type="match status" value="1"/>
</dbReference>
<evidence type="ECO:0000256" key="3">
    <source>
        <dbReference type="ARBA" id="ARBA00022729"/>
    </source>
</evidence>
<sequence length="384" mass="44927">MNLYFNSTPEIKHILKKLLDAGVNPDIPDKDGYAPLHTLTFQDETDKTEIFARLLLKYRANIHSQSNLNETPLHLAIYRGRKSLVKVLLDSGASFTAFDVHGRTPIDISLEIKNQYPTIYHLERSVKRAFETLCNNSWTCDCDINDFLNFIRKNIKKVDAHNIKCEDTGNHLSELTQSDICSNNIVLLLSIFLTVCAICSLSFGVIAFFYKYKQEIKVWLYARNICATFIDEEHLDEDKIFDIFVSYSHKDGDFVFEQLAPRLEKGPHAYKLCLHERDWIPGESIMNNIAYSVMNSRRTLIILSPNFLESVWAKMEFRSAHAEAMRERRNRIILVIKDDVLLDELDEELKIYIKTHTYIKWKDFRFWDRLDHALPHRRNRSFLG</sequence>
<comment type="subcellular location">
    <subcellularLocation>
        <location evidence="1">Membrane</location>
        <topology evidence="1">Single-pass membrane protein</topology>
    </subcellularLocation>
</comment>
<dbReference type="PRINTS" id="PR01537">
    <property type="entry name" value="INTRLKN1R1F"/>
</dbReference>
<keyword evidence="10" id="KW-1185">Reference proteome</keyword>
<dbReference type="Pfam" id="PF13676">
    <property type="entry name" value="TIR_2"/>
    <property type="match status" value="1"/>
</dbReference>
<keyword evidence="4 7" id="KW-1133">Transmembrane helix</keyword>
<evidence type="ECO:0000259" key="8">
    <source>
        <dbReference type="PROSITE" id="PS50104"/>
    </source>
</evidence>
<dbReference type="GO" id="GO:0038023">
    <property type="term" value="F:signaling receptor activity"/>
    <property type="evidence" value="ECO:0007669"/>
    <property type="project" value="TreeGrafter"/>
</dbReference>
<keyword evidence="6" id="KW-0040">ANK repeat</keyword>
<keyword evidence="3" id="KW-0732">Signal</keyword>
<dbReference type="EMBL" id="JARQZJ010000128">
    <property type="protein sequence ID" value="KAK9891329.1"/>
    <property type="molecule type" value="Genomic_DNA"/>
</dbReference>
<comment type="caution">
    <text evidence="9">The sequence shown here is derived from an EMBL/GenBank/DDBJ whole genome shotgun (WGS) entry which is preliminary data.</text>
</comment>
<name>A0AAW1VGJ6_9CUCU</name>
<dbReference type="PROSITE" id="PS50104">
    <property type="entry name" value="TIR"/>
    <property type="match status" value="1"/>
</dbReference>
<dbReference type="PROSITE" id="PS50297">
    <property type="entry name" value="ANK_REP_REGION"/>
    <property type="match status" value="1"/>
</dbReference>
<reference evidence="9 10" key="1">
    <citation type="submission" date="2023-03" db="EMBL/GenBank/DDBJ databases">
        <title>Genome insight into feeding habits of ladybird beetles.</title>
        <authorList>
            <person name="Li H.-S."/>
            <person name="Huang Y.-H."/>
            <person name="Pang H."/>
        </authorList>
    </citation>
    <scope>NUCLEOTIDE SEQUENCE [LARGE SCALE GENOMIC DNA]</scope>
    <source>
        <strain evidence="9">SYSU_2023b</strain>
        <tissue evidence="9">Whole body</tissue>
    </source>
</reference>
<dbReference type="GO" id="GO:0007165">
    <property type="term" value="P:signal transduction"/>
    <property type="evidence" value="ECO:0007669"/>
    <property type="project" value="InterPro"/>
</dbReference>
<dbReference type="PROSITE" id="PS50088">
    <property type="entry name" value="ANK_REPEAT"/>
    <property type="match status" value="2"/>
</dbReference>
<dbReference type="SMART" id="SM00255">
    <property type="entry name" value="TIR"/>
    <property type="match status" value="1"/>
</dbReference>